<keyword evidence="5 7" id="KW-0131">Cell cycle</keyword>
<accession>A0AAE3AW38</accession>
<feature type="binding site" evidence="5">
    <location>
        <position position="140"/>
    </location>
    <ligand>
        <name>GTP</name>
        <dbReference type="ChEBI" id="CHEBI:37565"/>
    </ligand>
</feature>
<dbReference type="GO" id="GO:0032153">
    <property type="term" value="C:cell division site"/>
    <property type="evidence" value="ECO:0007669"/>
    <property type="project" value="UniProtKB-UniRule"/>
</dbReference>
<dbReference type="InterPro" id="IPR024757">
    <property type="entry name" value="FtsZ_C"/>
</dbReference>
<dbReference type="SUPFAM" id="SSF52490">
    <property type="entry name" value="Tubulin nucleotide-binding domain-like"/>
    <property type="match status" value="1"/>
</dbReference>
<dbReference type="InterPro" id="IPR036525">
    <property type="entry name" value="Tubulin/FtsZ_GTPase_sf"/>
</dbReference>
<dbReference type="Gene3D" id="3.30.1330.20">
    <property type="entry name" value="Tubulin/FtsZ, C-terminal domain"/>
    <property type="match status" value="1"/>
</dbReference>
<evidence type="ECO:0000256" key="6">
    <source>
        <dbReference type="NCBIfam" id="TIGR00065"/>
    </source>
</evidence>
<dbReference type="EMBL" id="JAJEQF010000007">
    <property type="protein sequence ID" value="MCC2166974.1"/>
    <property type="molecule type" value="Genomic_DNA"/>
</dbReference>
<dbReference type="Proteomes" id="UP001199355">
    <property type="component" value="Unassembled WGS sequence"/>
</dbReference>
<evidence type="ECO:0000256" key="8">
    <source>
        <dbReference type="SAM" id="MobiDB-lite"/>
    </source>
</evidence>
<keyword evidence="2 5" id="KW-0547">Nucleotide-binding</keyword>
<feature type="binding site" evidence="5">
    <location>
        <begin position="22"/>
        <end position="26"/>
    </location>
    <ligand>
        <name>GTP</name>
        <dbReference type="ChEBI" id="CHEBI:37565"/>
    </ligand>
</feature>
<organism evidence="11 12">
    <name type="scientific">Gallintestinimicrobium propionicum</name>
    <dbReference type="NCBI Taxonomy" id="2981770"/>
    <lineage>
        <taxon>Bacteria</taxon>
        <taxon>Bacillati</taxon>
        <taxon>Bacillota</taxon>
        <taxon>Clostridia</taxon>
        <taxon>Lachnospirales</taxon>
        <taxon>Lachnospiraceae</taxon>
        <taxon>Gallintestinimicrobium</taxon>
    </lineage>
</organism>
<keyword evidence="5 7" id="KW-0132">Cell division</keyword>
<dbReference type="GO" id="GO:0051258">
    <property type="term" value="P:protein polymerization"/>
    <property type="evidence" value="ECO:0007669"/>
    <property type="project" value="UniProtKB-UniRule"/>
</dbReference>
<dbReference type="InterPro" id="IPR003008">
    <property type="entry name" value="Tubulin_FtsZ_GTPase"/>
</dbReference>
<feature type="compositionally biased region" description="Polar residues" evidence="8">
    <location>
        <begin position="334"/>
        <end position="360"/>
    </location>
</feature>
<feature type="region of interest" description="Disordered" evidence="8">
    <location>
        <begin position="333"/>
        <end position="385"/>
    </location>
</feature>
<keyword evidence="5" id="KW-0963">Cytoplasm</keyword>
<dbReference type="PRINTS" id="PR00423">
    <property type="entry name" value="CELLDVISFTSZ"/>
</dbReference>
<evidence type="ECO:0000313" key="11">
    <source>
        <dbReference type="EMBL" id="MCC2166974.1"/>
    </source>
</evidence>
<dbReference type="RefSeq" id="WP_021915831.1">
    <property type="nucleotide sequence ID" value="NZ_JAJEQF010000007.1"/>
</dbReference>
<dbReference type="Pfam" id="PF12327">
    <property type="entry name" value="FtsZ_C"/>
    <property type="match status" value="1"/>
</dbReference>
<evidence type="ECO:0000256" key="2">
    <source>
        <dbReference type="ARBA" id="ARBA00022741"/>
    </source>
</evidence>
<dbReference type="CDD" id="cd02201">
    <property type="entry name" value="FtsZ_type1"/>
    <property type="match status" value="1"/>
</dbReference>
<dbReference type="PANTHER" id="PTHR30314:SF3">
    <property type="entry name" value="MITOCHONDRIAL DIVISION PROTEIN FSZA"/>
    <property type="match status" value="1"/>
</dbReference>
<dbReference type="GO" id="GO:0005737">
    <property type="term" value="C:cytoplasm"/>
    <property type="evidence" value="ECO:0007669"/>
    <property type="project" value="UniProtKB-SubCell"/>
</dbReference>
<dbReference type="PROSITE" id="PS01134">
    <property type="entry name" value="FTSZ_1"/>
    <property type="match status" value="1"/>
</dbReference>
<keyword evidence="4 5" id="KW-0717">Septation</keyword>
<keyword evidence="12" id="KW-1185">Reference proteome</keyword>
<comment type="subunit">
    <text evidence="5">Homodimer. Polymerizes to form a dynamic ring structure in a strictly GTP-dependent manner. Interacts directly with several other division proteins.</text>
</comment>
<evidence type="ECO:0000256" key="3">
    <source>
        <dbReference type="ARBA" id="ARBA00023134"/>
    </source>
</evidence>
<dbReference type="NCBIfam" id="TIGR00065">
    <property type="entry name" value="ftsZ"/>
    <property type="match status" value="1"/>
</dbReference>
<dbReference type="PANTHER" id="PTHR30314">
    <property type="entry name" value="CELL DIVISION PROTEIN FTSZ-RELATED"/>
    <property type="match status" value="1"/>
</dbReference>
<feature type="binding site" evidence="5">
    <location>
        <position position="144"/>
    </location>
    <ligand>
        <name>GTP</name>
        <dbReference type="ChEBI" id="CHEBI:37565"/>
    </ligand>
</feature>
<dbReference type="InterPro" id="IPR020805">
    <property type="entry name" value="Cell_div_FtsZ_CS"/>
</dbReference>
<dbReference type="SMART" id="SM00865">
    <property type="entry name" value="Tubulin_C"/>
    <property type="match status" value="1"/>
</dbReference>
<comment type="subcellular location">
    <subcellularLocation>
        <location evidence="5">Cytoplasm</location>
    </subcellularLocation>
    <text evidence="5">Assembles at midcell at the inner surface of the cytoplasmic membrane.</text>
</comment>
<dbReference type="GO" id="GO:0043093">
    <property type="term" value="P:FtsZ-dependent cytokinesis"/>
    <property type="evidence" value="ECO:0007669"/>
    <property type="project" value="UniProtKB-UniRule"/>
</dbReference>
<evidence type="ECO:0000256" key="7">
    <source>
        <dbReference type="RuleBase" id="RU000631"/>
    </source>
</evidence>
<evidence type="ECO:0000256" key="1">
    <source>
        <dbReference type="ARBA" id="ARBA00009690"/>
    </source>
</evidence>
<dbReference type="InterPro" id="IPR045061">
    <property type="entry name" value="FtsZ/CetZ"/>
</dbReference>
<evidence type="ECO:0000313" key="12">
    <source>
        <dbReference type="Proteomes" id="UP001199355"/>
    </source>
</evidence>
<name>A0AAE3AW38_9FIRM</name>
<dbReference type="Gene3D" id="3.40.50.1440">
    <property type="entry name" value="Tubulin/FtsZ, GTPase domain"/>
    <property type="match status" value="1"/>
</dbReference>
<feature type="binding site" evidence="5">
    <location>
        <position position="188"/>
    </location>
    <ligand>
        <name>GTP</name>
        <dbReference type="ChEBI" id="CHEBI:37565"/>
    </ligand>
</feature>
<evidence type="ECO:0000256" key="4">
    <source>
        <dbReference type="ARBA" id="ARBA00023210"/>
    </source>
</evidence>
<keyword evidence="3 5" id="KW-0342">GTP-binding</keyword>
<dbReference type="SUPFAM" id="SSF55307">
    <property type="entry name" value="Tubulin C-terminal domain-like"/>
    <property type="match status" value="1"/>
</dbReference>
<dbReference type="GO" id="GO:0005525">
    <property type="term" value="F:GTP binding"/>
    <property type="evidence" value="ECO:0007669"/>
    <property type="project" value="UniProtKB-UniRule"/>
</dbReference>
<reference evidence="11 12" key="1">
    <citation type="submission" date="2021-10" db="EMBL/GenBank/DDBJ databases">
        <title>Anaerobic single-cell dispensing facilitates the cultivation of human gut bacteria.</title>
        <authorList>
            <person name="Afrizal A."/>
        </authorList>
    </citation>
    <scope>NUCLEOTIDE SEQUENCE [LARGE SCALE GENOMIC DNA]</scope>
    <source>
        <strain evidence="11 12">CLA-AA-H244</strain>
    </source>
</reference>
<dbReference type="HAMAP" id="MF_00909">
    <property type="entry name" value="FtsZ"/>
    <property type="match status" value="1"/>
</dbReference>
<comment type="similarity">
    <text evidence="1 5 7">Belongs to the FtsZ family.</text>
</comment>
<sequence length="407" mass="42944">MLEIKVNDAEAAAHILVIGVGGAGNNAVNRMIDEKIDGVEFIGVNTDRQALQFCKAEKHLQIGEKLTKGLGAGAKPEIGEQAAQESAEEISKSLDGADMVFVTCGMGGGTGTGAAPVVAKLAKDKGILTVGVVTKPFRFEAKTRMNNAMSGIEKLRDSVDTLIVIPNDKILEIVDKRTSMPEALMKADEVLQQAVQGITDLINVPAVINLDFADVQTVMRDKGIAHIGIGEGKGDDKAVMAVKAAVESPLLETTIAGATDIIINVSGDISMFDASDAVDYVREITGDDVNIIFGAMYDSNQADYCRITVIATGIEETPASRFGTSFARKPITPSVGQTGMKTTVSATGANTTRPYNSALQQPVHPGAASNAELKKPAGINGIQPAPTVLRSKVQERDLKIPDFLQKK</sequence>
<dbReference type="FunFam" id="3.40.50.1440:FF:000001">
    <property type="entry name" value="Cell division protein FtsZ"/>
    <property type="match status" value="1"/>
</dbReference>
<dbReference type="Pfam" id="PF00091">
    <property type="entry name" value="Tubulin"/>
    <property type="match status" value="1"/>
</dbReference>
<feature type="domain" description="Tubulin/FtsZ GTPase" evidence="9">
    <location>
        <begin position="14"/>
        <end position="206"/>
    </location>
</feature>
<dbReference type="InterPro" id="IPR000158">
    <property type="entry name" value="Cell_div_FtsZ"/>
</dbReference>
<dbReference type="AlphaFoldDB" id="A0AAE3AW38"/>
<dbReference type="SMART" id="SM00864">
    <property type="entry name" value="Tubulin"/>
    <property type="match status" value="1"/>
</dbReference>
<evidence type="ECO:0000256" key="5">
    <source>
        <dbReference type="HAMAP-Rule" id="MF_00909"/>
    </source>
</evidence>
<dbReference type="InterPro" id="IPR037103">
    <property type="entry name" value="Tubulin/FtsZ-like_C"/>
</dbReference>
<feature type="domain" description="Tubulin/FtsZ 2-layer sandwich" evidence="10">
    <location>
        <begin position="208"/>
        <end position="323"/>
    </location>
</feature>
<dbReference type="GO" id="GO:0000917">
    <property type="term" value="P:division septum assembly"/>
    <property type="evidence" value="ECO:0007669"/>
    <property type="project" value="UniProtKB-KW"/>
</dbReference>
<dbReference type="InterPro" id="IPR018316">
    <property type="entry name" value="Tubulin/FtsZ_2-layer-sand-dom"/>
</dbReference>
<feature type="binding site" evidence="5">
    <location>
        <begin position="109"/>
        <end position="111"/>
    </location>
    <ligand>
        <name>GTP</name>
        <dbReference type="ChEBI" id="CHEBI:37565"/>
    </ligand>
</feature>
<evidence type="ECO:0000259" key="9">
    <source>
        <dbReference type="SMART" id="SM00864"/>
    </source>
</evidence>
<comment type="function">
    <text evidence="5 7">Essential cell division protein that forms a contractile ring structure (Z ring) at the future cell division site. The regulation of the ring assembly controls the timing and the location of cell division. One of the functions of the FtsZ ring is to recruit other cell division proteins to the septum to produce a new cell wall between the dividing cells. Binds GTP and shows GTPase activity.</text>
</comment>
<dbReference type="PROSITE" id="PS01135">
    <property type="entry name" value="FTSZ_2"/>
    <property type="match status" value="1"/>
</dbReference>
<comment type="caution">
    <text evidence="11">The sequence shown here is derived from an EMBL/GenBank/DDBJ whole genome shotgun (WGS) entry which is preliminary data.</text>
</comment>
<evidence type="ECO:0000259" key="10">
    <source>
        <dbReference type="SMART" id="SM00865"/>
    </source>
</evidence>
<dbReference type="InterPro" id="IPR008280">
    <property type="entry name" value="Tub_FtsZ_C"/>
</dbReference>
<gene>
    <name evidence="5 11" type="primary">ftsZ</name>
    <name evidence="11" type="ORF">LKD45_04570</name>
</gene>
<dbReference type="GO" id="GO:0003924">
    <property type="term" value="F:GTPase activity"/>
    <property type="evidence" value="ECO:0007669"/>
    <property type="project" value="UniProtKB-UniRule"/>
</dbReference>
<proteinExistence type="inferred from homology"/>
<protein>
    <recommendedName>
        <fullName evidence="5 6">Cell division protein FtsZ</fullName>
    </recommendedName>
</protein>